<dbReference type="Proteomes" id="UP001255416">
    <property type="component" value="Unassembled WGS sequence"/>
</dbReference>
<feature type="domain" description="TNase-like" evidence="1">
    <location>
        <begin position="20"/>
        <end position="154"/>
    </location>
</feature>
<accession>A0ABU3VKV8</accession>
<name>A0ABU3VKV8_9RHOB</name>
<dbReference type="InterPro" id="IPR016071">
    <property type="entry name" value="Staphylococal_nuclease_OB-fold"/>
</dbReference>
<reference evidence="3" key="1">
    <citation type="submission" date="2023-05" db="EMBL/GenBank/DDBJ databases">
        <title>Sedimentitalea sp. nov. JM2-8.</title>
        <authorList>
            <person name="Huang J."/>
        </authorList>
    </citation>
    <scope>NUCLEOTIDE SEQUENCE [LARGE SCALE GENOMIC DNA]</scope>
    <source>
        <strain evidence="3">KHS03</strain>
    </source>
</reference>
<protein>
    <submittedName>
        <fullName evidence="2">Thermonuclease family protein</fullName>
    </submittedName>
</protein>
<dbReference type="SMART" id="SM00318">
    <property type="entry name" value="SNc"/>
    <property type="match status" value="1"/>
</dbReference>
<evidence type="ECO:0000259" key="1">
    <source>
        <dbReference type="PROSITE" id="PS50830"/>
    </source>
</evidence>
<keyword evidence="3" id="KW-1185">Reference proteome</keyword>
<proteinExistence type="predicted"/>
<dbReference type="SUPFAM" id="SSF50199">
    <property type="entry name" value="Staphylococcal nuclease"/>
    <property type="match status" value="1"/>
</dbReference>
<sequence length="211" mass="23574">MFVLCLLPQLVGADPNGRIRVIDGDTWDVGGDRVRLFGIDAPEADQTCKRPNGDAWPCGQWVSQQIAARFAGKVARCTAMDTDRYGRIVARCHVGSRDAGRMMVSEGLAFAYRKYSMDYDLDEKAAAVNGRGLHANQVQRPAQFRAAKRSVAQPSRQDCPIKGNISSKGTRIYHMPGQEHYDKTRINTAKGERWFCAEAEAKQAGWRRARR</sequence>
<dbReference type="Gene3D" id="2.40.50.90">
    <property type="match status" value="1"/>
</dbReference>
<comment type="caution">
    <text evidence="2">The sequence shown here is derived from an EMBL/GenBank/DDBJ whole genome shotgun (WGS) entry which is preliminary data.</text>
</comment>
<evidence type="ECO:0000313" key="3">
    <source>
        <dbReference type="Proteomes" id="UP001255416"/>
    </source>
</evidence>
<gene>
    <name evidence="2" type="ORF">QO231_20995</name>
</gene>
<dbReference type="InterPro" id="IPR035437">
    <property type="entry name" value="SNase_OB-fold_sf"/>
</dbReference>
<dbReference type="PROSITE" id="PS50830">
    <property type="entry name" value="TNASE_3"/>
    <property type="match status" value="1"/>
</dbReference>
<evidence type="ECO:0000313" key="2">
    <source>
        <dbReference type="EMBL" id="MDU9006314.1"/>
    </source>
</evidence>
<dbReference type="EMBL" id="JASMWN010000022">
    <property type="protein sequence ID" value="MDU9006314.1"/>
    <property type="molecule type" value="Genomic_DNA"/>
</dbReference>
<dbReference type="Pfam" id="PF00565">
    <property type="entry name" value="SNase"/>
    <property type="match status" value="1"/>
</dbReference>
<organism evidence="2 3">
    <name type="scientific">Sedimentitalea todarodis</name>
    <dbReference type="NCBI Taxonomy" id="1631240"/>
    <lineage>
        <taxon>Bacteria</taxon>
        <taxon>Pseudomonadati</taxon>
        <taxon>Pseudomonadota</taxon>
        <taxon>Alphaproteobacteria</taxon>
        <taxon>Rhodobacterales</taxon>
        <taxon>Paracoccaceae</taxon>
        <taxon>Sedimentitalea</taxon>
    </lineage>
</organism>